<evidence type="ECO:0000313" key="1">
    <source>
        <dbReference type="EMBL" id="RKP17898.1"/>
    </source>
</evidence>
<organism evidence="1 2">
    <name type="scientific">Rozella allomycis (strain CSF55)</name>
    <dbReference type="NCBI Taxonomy" id="988480"/>
    <lineage>
        <taxon>Eukaryota</taxon>
        <taxon>Fungi</taxon>
        <taxon>Fungi incertae sedis</taxon>
        <taxon>Cryptomycota</taxon>
        <taxon>Cryptomycota incertae sedis</taxon>
        <taxon>Rozella</taxon>
    </lineage>
</organism>
<name>A0A4P9YFG9_ROZAC</name>
<accession>A0A4P9YFG9</accession>
<dbReference type="EMBL" id="ML005632">
    <property type="protein sequence ID" value="RKP17898.1"/>
    <property type="molecule type" value="Genomic_DNA"/>
</dbReference>
<proteinExistence type="predicted"/>
<sequence>MTISRELNNLNESYDYIYRLVRDTNIPKCVNTIMELILNDKTKLNLKQREILHYCLLKEKLISLDKKLVLKAGIRIVKEFDGRLIVRSYAISDDNYKLLLDSDLLSCEDIFNYFLPRVVDHEYVQQNMVNHSMRCKNQNCPIKEYSCDIFKYFCDQLSSSVYERYMKPHTYRWLLTEKSKTMSQQEINDYFYSNYVYTYFQDALVDILLSRVTGLKKYFMEVTFTLLDKSFDKFAMLVIDEITEDDLSILDDRYKYVTDSDISYSTDGNHLSVEDLNFDDPLAWMNCFDANHERGWPCECEDEEFELTDEVIKEYANNLLRRDYDYNFNSDDLEYAETKCSCYLDREIPVSFYRCHCGFAKLHIAGAMEYLRILSIRRQQFRYLDLFKAAITNKKFDMIDRLIPRLNLLECFYAWVPIVTTESSEVFEYIINHPMFPKLNDSMYNLMTKAYIYSYVGENFAEYEFEIPKDVTSFIYILNIFVSDADRIKLFCMPFYSKFRPDNSFFIDNINILEDSPHEKFSTQTWLADFFKNSEDQ</sequence>
<dbReference type="AlphaFoldDB" id="A0A4P9YFG9"/>
<reference evidence="2" key="1">
    <citation type="journal article" date="2018" name="Nat. Microbiol.">
        <title>Leveraging single-cell genomics to expand the fungal tree of life.</title>
        <authorList>
            <person name="Ahrendt S.R."/>
            <person name="Quandt C.A."/>
            <person name="Ciobanu D."/>
            <person name="Clum A."/>
            <person name="Salamov A."/>
            <person name="Andreopoulos B."/>
            <person name="Cheng J.F."/>
            <person name="Woyke T."/>
            <person name="Pelin A."/>
            <person name="Henrissat B."/>
            <person name="Reynolds N.K."/>
            <person name="Benny G.L."/>
            <person name="Smith M.E."/>
            <person name="James T.Y."/>
            <person name="Grigoriev I.V."/>
        </authorList>
    </citation>
    <scope>NUCLEOTIDE SEQUENCE [LARGE SCALE GENOMIC DNA]</scope>
    <source>
        <strain evidence="2">CSF55</strain>
    </source>
</reference>
<gene>
    <name evidence="1" type="ORF">ROZALSC1DRAFT_30338</name>
</gene>
<protein>
    <submittedName>
        <fullName evidence="1">Uncharacterized protein</fullName>
    </submittedName>
</protein>
<dbReference type="Proteomes" id="UP000281549">
    <property type="component" value="Unassembled WGS sequence"/>
</dbReference>
<evidence type="ECO:0000313" key="2">
    <source>
        <dbReference type="Proteomes" id="UP000281549"/>
    </source>
</evidence>